<gene>
    <name evidence="1" type="ORF">CTRU02_212712</name>
</gene>
<sequence length="330" mass="35693">MASLSRGLGLRLTLLPGAPLAAPRPLQPVPQRLFSTISSLRAAKAGAEKSAIRKAAVVKPKPKTTTSSTATAPASAGPTITTTNPAAYGLIKQLAQKGSPTLLYESGSHFWMKASTWGAATMFYSYAVINYSFFRDFVAGRADEIGSWVTWVFGAVCIATAGFGSYFFRASHNIVKTIRAVPAATLAEAGSLPRGVNPKTTPILLEIQVKRLIPGLSKKIVVAPEQVKIPYRVFQPLSPYQTTAQARAQERKDKAEAKKQWEYDQKHLMTVPIRHAGSGMKSAWFGIQRALTKSGFMKMEAGGEKLKLDVASGWALEDGRALDRLVTIEK</sequence>
<evidence type="ECO:0000313" key="1">
    <source>
        <dbReference type="EMBL" id="KAL0931759.1"/>
    </source>
</evidence>
<comment type="caution">
    <text evidence="1">The sequence shown here is derived from an EMBL/GenBank/DDBJ whole genome shotgun (WGS) entry which is preliminary data.</text>
</comment>
<reference evidence="1 2" key="1">
    <citation type="journal article" date="2020" name="Phytopathology">
        <title>Genome Sequence Resources of Colletotrichum truncatum, C. plurivorum, C. musicola, and C. sojae: Four Species Pathogenic to Soybean (Glycine max).</title>
        <authorList>
            <person name="Rogerio F."/>
            <person name="Boufleur T.R."/>
            <person name="Ciampi-Guillardi M."/>
            <person name="Sukno S.A."/>
            <person name="Thon M.R."/>
            <person name="Massola Junior N.S."/>
            <person name="Baroncelli R."/>
        </authorList>
    </citation>
    <scope>NUCLEOTIDE SEQUENCE [LARGE SCALE GENOMIC DNA]</scope>
    <source>
        <strain evidence="1 2">CMES1059</strain>
    </source>
</reference>
<dbReference type="EMBL" id="VUJX02000009">
    <property type="protein sequence ID" value="KAL0931759.1"/>
    <property type="molecule type" value="Genomic_DNA"/>
</dbReference>
<proteinExistence type="predicted"/>
<evidence type="ECO:0000313" key="2">
    <source>
        <dbReference type="Proteomes" id="UP000805649"/>
    </source>
</evidence>
<organism evidence="1 2">
    <name type="scientific">Colletotrichum truncatum</name>
    <name type="common">Anthracnose fungus</name>
    <name type="synonym">Colletotrichum capsici</name>
    <dbReference type="NCBI Taxonomy" id="5467"/>
    <lineage>
        <taxon>Eukaryota</taxon>
        <taxon>Fungi</taxon>
        <taxon>Dikarya</taxon>
        <taxon>Ascomycota</taxon>
        <taxon>Pezizomycotina</taxon>
        <taxon>Sordariomycetes</taxon>
        <taxon>Hypocreomycetidae</taxon>
        <taxon>Glomerellales</taxon>
        <taxon>Glomerellaceae</taxon>
        <taxon>Colletotrichum</taxon>
        <taxon>Colletotrichum truncatum species complex</taxon>
    </lineage>
</organism>
<keyword evidence="2" id="KW-1185">Reference proteome</keyword>
<accession>A0ACC3YIL5</accession>
<protein>
    <submittedName>
        <fullName evidence="1">Uncharacterized protein</fullName>
    </submittedName>
</protein>
<dbReference type="Proteomes" id="UP000805649">
    <property type="component" value="Unassembled WGS sequence"/>
</dbReference>
<name>A0ACC3YIL5_COLTU</name>